<dbReference type="AlphaFoldDB" id="A0A7X9QGB7"/>
<name>A0A7X9QGB7_STRRT</name>
<dbReference type="Proteomes" id="UP000532121">
    <property type="component" value="Unassembled WGS sequence"/>
</dbReference>
<evidence type="ECO:0000313" key="1">
    <source>
        <dbReference type="EMBL" id="NMD48312.1"/>
    </source>
</evidence>
<evidence type="ECO:0000313" key="2">
    <source>
        <dbReference type="Proteomes" id="UP000532121"/>
    </source>
</evidence>
<proteinExistence type="predicted"/>
<accession>A0A7X9QGB7</accession>
<dbReference type="EMBL" id="JABASA010000002">
    <property type="protein sequence ID" value="NMD48312.1"/>
    <property type="molecule type" value="Genomic_DNA"/>
</dbReference>
<protein>
    <submittedName>
        <fullName evidence="1">Uncharacterized protein</fullName>
    </submittedName>
</protein>
<gene>
    <name evidence="1" type="ORF">HHO37_01175</name>
</gene>
<organism evidence="1 2">
    <name type="scientific">Streptococcus ratti</name>
    <dbReference type="NCBI Taxonomy" id="1341"/>
    <lineage>
        <taxon>Bacteria</taxon>
        <taxon>Bacillati</taxon>
        <taxon>Bacillota</taxon>
        <taxon>Bacilli</taxon>
        <taxon>Lactobacillales</taxon>
        <taxon>Streptococcaceae</taxon>
        <taxon>Streptococcus</taxon>
    </lineage>
</organism>
<comment type="caution">
    <text evidence="1">The sequence shown here is derived from an EMBL/GenBank/DDBJ whole genome shotgun (WGS) entry which is preliminary data.</text>
</comment>
<reference evidence="1 2" key="1">
    <citation type="submission" date="2020-04" db="EMBL/GenBank/DDBJ databases">
        <title>MicrobeNet Type strains.</title>
        <authorList>
            <person name="Nicholson A.C."/>
        </authorList>
    </citation>
    <scope>NUCLEOTIDE SEQUENCE [LARGE SCALE GENOMIC DNA]</scope>
    <source>
        <strain evidence="1 2">DSM 22768</strain>
    </source>
</reference>
<sequence length="73" mass="8111">MKSARLIWAAKEVTGAEQTAFSAPVSITVSQLQDLAIVIMLVLCSALGDFCKVWIFEYAEIVNKWFLSSLLPF</sequence>